<feature type="compositionally biased region" description="Basic and acidic residues" evidence="1">
    <location>
        <begin position="429"/>
        <end position="442"/>
    </location>
</feature>
<dbReference type="Pfam" id="PF19268">
    <property type="entry name" value="CIS_TMP"/>
    <property type="match status" value="1"/>
</dbReference>
<feature type="compositionally biased region" description="Basic and acidic residues" evidence="1">
    <location>
        <begin position="352"/>
        <end position="361"/>
    </location>
</feature>
<feature type="region of interest" description="Disordered" evidence="1">
    <location>
        <begin position="256"/>
        <end position="442"/>
    </location>
</feature>
<dbReference type="EMBL" id="DRSK01000288">
    <property type="protein sequence ID" value="HHE08238.1"/>
    <property type="molecule type" value="Genomic_DNA"/>
</dbReference>
<evidence type="ECO:0000256" key="1">
    <source>
        <dbReference type="SAM" id="MobiDB-lite"/>
    </source>
</evidence>
<feature type="compositionally biased region" description="Polar residues" evidence="1">
    <location>
        <begin position="272"/>
        <end position="284"/>
    </location>
</feature>
<gene>
    <name evidence="2" type="ORF">ENL01_05155</name>
</gene>
<name>A0A7C5HHH0_9CHLB</name>
<protein>
    <submittedName>
        <fullName evidence="2">Uncharacterized protein</fullName>
    </submittedName>
</protein>
<dbReference type="AlphaFoldDB" id="A0A7C5HHH0"/>
<comment type="caution">
    <text evidence="2">The sequence shown here is derived from an EMBL/GenBank/DDBJ whole genome shotgun (WGS) entry which is preliminary data.</text>
</comment>
<organism evidence="2">
    <name type="scientific">Chlorobaculum parvum</name>
    <dbReference type="NCBI Taxonomy" id="274539"/>
    <lineage>
        <taxon>Bacteria</taxon>
        <taxon>Pseudomonadati</taxon>
        <taxon>Chlorobiota</taxon>
        <taxon>Chlorobiia</taxon>
        <taxon>Chlorobiales</taxon>
        <taxon>Chlorobiaceae</taxon>
        <taxon>Chlorobaculum</taxon>
    </lineage>
</organism>
<sequence length="609" mass="67756">MTTDQQRHIIGKQHLDVTFNGSERSAMALQSAISELSRLGGVTTAIERILDGYADSASVLRINRLEVDARAVQLDQLEERLPAMIAEALDKALGEVGVSGENIPLETDDWQTGKRLSKEESAVDAFLFFLQHGSLPSTFRPQSHESFETQLLEAWKSPAIARQTANALTSPTARQRFLAQFSRQVTAMLIEELSPDAMPIIENLLDRFRHSALPDGLVTRIERKLLDETLALFATQTRIAPKELQTMLTEITASLPEVPDEFQSDDVAQAPTPRTKQRPSTTENPGGKAAWQTRAPAPPVHRDSEQTPQPTSNKATQEPEKLRADRSDGSARSDESQVKSDASSRSRNASALDREAEDLSREQTFSPGSRDTDALDREAEEVPQEQTSKPLAHETSRDQPETDSQESFSDSVNSSTALKNRKSGNLRTTRPDTTEAARAHPDERNGLYVENAGLVLLHPFLPQFFTALKVAEDEVLLQPDRALQLLHFLATGSENVPEYELVLPKILCGLAPASLAGKTATLSDEEKEESEALLSAVTRHWDVLKNTGIDALRETYLKRNGKLTRWHDGGWLLQVESKSFDILLDLLPWGFSMIRLPWMPSMLHVEWHF</sequence>
<feature type="compositionally biased region" description="Basic and acidic residues" evidence="1">
    <location>
        <begin position="391"/>
        <end position="400"/>
    </location>
</feature>
<feature type="compositionally biased region" description="Polar residues" evidence="1">
    <location>
        <begin position="306"/>
        <end position="316"/>
    </location>
</feature>
<feature type="compositionally biased region" description="Polar residues" evidence="1">
    <location>
        <begin position="405"/>
        <end position="418"/>
    </location>
</feature>
<proteinExistence type="predicted"/>
<dbReference type="Proteomes" id="UP000886059">
    <property type="component" value="Unassembled WGS sequence"/>
</dbReference>
<reference evidence="2" key="1">
    <citation type="journal article" date="2020" name="mSystems">
        <title>Genome- and Community-Level Interaction Insights into Carbon Utilization and Element Cycling Functions of Hydrothermarchaeota in Hydrothermal Sediment.</title>
        <authorList>
            <person name="Zhou Z."/>
            <person name="Liu Y."/>
            <person name="Xu W."/>
            <person name="Pan J."/>
            <person name="Luo Z.H."/>
            <person name="Li M."/>
        </authorList>
    </citation>
    <scope>NUCLEOTIDE SEQUENCE [LARGE SCALE GENOMIC DNA]</scope>
    <source>
        <strain evidence="2">HyVt-628</strain>
    </source>
</reference>
<accession>A0A7C5HHH0</accession>
<evidence type="ECO:0000313" key="2">
    <source>
        <dbReference type="EMBL" id="HHE08238.1"/>
    </source>
</evidence>
<feature type="compositionally biased region" description="Basic and acidic residues" evidence="1">
    <location>
        <begin position="317"/>
        <end position="344"/>
    </location>
</feature>
<dbReference type="InterPro" id="IPR045538">
    <property type="entry name" value="CIS_TMP"/>
</dbReference>